<evidence type="ECO:0000256" key="18">
    <source>
        <dbReference type="SAM" id="MobiDB-lite"/>
    </source>
</evidence>
<dbReference type="InterPro" id="IPR036895">
    <property type="entry name" value="Uracil-DNA_glycosylase-like_sf"/>
</dbReference>
<dbReference type="InterPro" id="IPR015637">
    <property type="entry name" value="MUG/TDG"/>
</dbReference>
<keyword evidence="7" id="KW-0805">Transcription regulation</keyword>
<reference evidence="20" key="1">
    <citation type="submission" date="2020-03" db="EMBL/GenBank/DDBJ databases">
        <authorList>
            <person name="Weist P."/>
        </authorList>
    </citation>
    <scope>NUCLEOTIDE SEQUENCE</scope>
</reference>
<dbReference type="SUPFAM" id="SSF52141">
    <property type="entry name" value="Uracil-DNA glycosylase-like"/>
    <property type="match status" value="1"/>
</dbReference>
<dbReference type="Pfam" id="PF03167">
    <property type="entry name" value="UDG"/>
    <property type="match status" value="1"/>
</dbReference>
<evidence type="ECO:0000256" key="9">
    <source>
        <dbReference type="ARBA" id="ARBA00023163"/>
    </source>
</evidence>
<evidence type="ECO:0000256" key="12">
    <source>
        <dbReference type="ARBA" id="ARBA00052915"/>
    </source>
</evidence>
<comment type="subunit">
    <text evidence="14">Homodimer. Interacts with AICDA and GADD45A.</text>
</comment>
<protein>
    <recommendedName>
        <fullName evidence="16">G/T mismatch-specific thymine DNA glycosylase</fullName>
        <ecNumber evidence="15">3.2.2.29</ecNumber>
    </recommendedName>
    <alternativeName>
        <fullName evidence="17">Thymine-DNA glycosylase</fullName>
    </alternativeName>
</protein>
<keyword evidence="6" id="KW-0156">Chromatin regulator</keyword>
<sequence>MKKTLPDLLDYNLDYVIIGINPGLMAAYIGRYFPGGGNHFWKCLFLSGFTEELLNHNSDTSLPVKYKMGFTNMVERATPGSKDLSTKELREGGKILVEKLKKYKPLIAVFNGKCIYEMFCREMYGKKPKKLDFGLQPHTIPDCDVALYLMPSSSARCAQFPRAQDKVHFYIKLRELRDQLKGVKKSTEVEEVDYAFDLKLAKEDAKRMAIKEENYDPGYEDAYGGAYAERGPEEGPAQPQTNGHCTFSTAENTEGAQEASTSQIAVGQLPDGQWMTQSFADQIPDIDGGVKDASA</sequence>
<evidence type="ECO:0000256" key="13">
    <source>
        <dbReference type="ARBA" id="ARBA00061261"/>
    </source>
</evidence>
<evidence type="ECO:0000256" key="1">
    <source>
        <dbReference type="ARBA" id="ARBA00004123"/>
    </source>
</evidence>
<evidence type="ECO:0000256" key="6">
    <source>
        <dbReference type="ARBA" id="ARBA00022853"/>
    </source>
</evidence>
<evidence type="ECO:0000256" key="17">
    <source>
        <dbReference type="ARBA" id="ARBA00083221"/>
    </source>
</evidence>
<comment type="catalytic activity">
    <reaction evidence="12">
        <text>Hydrolyzes mismatched double-stranded DNA and polynucleotides, releasing free thymine.</text>
        <dbReference type="EC" id="3.2.2.29"/>
    </reaction>
</comment>
<keyword evidence="4" id="KW-0378">Hydrolase</keyword>
<dbReference type="GO" id="GO:0040029">
    <property type="term" value="P:epigenetic regulation of gene expression"/>
    <property type="evidence" value="ECO:0007669"/>
    <property type="project" value="UniProtKB-ARBA"/>
</dbReference>
<evidence type="ECO:0000256" key="4">
    <source>
        <dbReference type="ARBA" id="ARBA00022801"/>
    </source>
</evidence>
<feature type="region of interest" description="Disordered" evidence="18">
    <location>
        <begin position="222"/>
        <end position="295"/>
    </location>
</feature>
<keyword evidence="21" id="KW-1185">Reference proteome</keyword>
<dbReference type="EMBL" id="CADEAL010000288">
    <property type="protein sequence ID" value="CAB1417854.1"/>
    <property type="molecule type" value="Genomic_DNA"/>
</dbReference>
<keyword evidence="2" id="KW-1017">Isopeptide bond</keyword>
<dbReference type="FunFam" id="3.40.470.10:FF:000002">
    <property type="entry name" value="G/T mismatch-specific thymine DNA glycosylase"/>
    <property type="match status" value="1"/>
</dbReference>
<evidence type="ECO:0000256" key="15">
    <source>
        <dbReference type="ARBA" id="ARBA00066769"/>
    </source>
</evidence>
<dbReference type="AlphaFoldDB" id="A0A9N7TTI8"/>
<dbReference type="EC" id="3.2.2.29" evidence="15"/>
<keyword evidence="5" id="KW-0832">Ubl conjugation</keyword>
<organism evidence="20 21">
    <name type="scientific">Pleuronectes platessa</name>
    <name type="common">European plaice</name>
    <dbReference type="NCBI Taxonomy" id="8262"/>
    <lineage>
        <taxon>Eukaryota</taxon>
        <taxon>Metazoa</taxon>
        <taxon>Chordata</taxon>
        <taxon>Craniata</taxon>
        <taxon>Vertebrata</taxon>
        <taxon>Euteleostomi</taxon>
        <taxon>Actinopterygii</taxon>
        <taxon>Neopterygii</taxon>
        <taxon>Teleostei</taxon>
        <taxon>Neoteleostei</taxon>
        <taxon>Acanthomorphata</taxon>
        <taxon>Carangaria</taxon>
        <taxon>Pleuronectiformes</taxon>
        <taxon>Pleuronectoidei</taxon>
        <taxon>Pleuronectidae</taxon>
        <taxon>Pleuronectes</taxon>
    </lineage>
</organism>
<dbReference type="PANTHER" id="PTHR12159">
    <property type="entry name" value="G/T AND G/U MISMATCH-SPECIFIC DNA GLYCOSYLASE"/>
    <property type="match status" value="1"/>
</dbReference>
<dbReference type="CDD" id="cd10028">
    <property type="entry name" value="UDG-F2_TDG_MUG"/>
    <property type="match status" value="1"/>
</dbReference>
<accession>A0A9N7TTI8</accession>
<evidence type="ECO:0000256" key="16">
    <source>
        <dbReference type="ARBA" id="ARBA00071248"/>
    </source>
</evidence>
<evidence type="ECO:0000256" key="7">
    <source>
        <dbReference type="ARBA" id="ARBA00023015"/>
    </source>
</evidence>
<dbReference type="Gene3D" id="3.40.470.10">
    <property type="entry name" value="Uracil-DNA glycosylase-like domain"/>
    <property type="match status" value="1"/>
</dbReference>
<evidence type="ECO:0000259" key="19">
    <source>
        <dbReference type="Pfam" id="PF03167"/>
    </source>
</evidence>
<feature type="domain" description="Uracil-DNA glycosylase-like" evidence="19">
    <location>
        <begin position="7"/>
        <end position="142"/>
    </location>
</feature>
<dbReference type="GO" id="GO:0004844">
    <property type="term" value="F:uracil DNA N-glycosylase activity"/>
    <property type="evidence" value="ECO:0007669"/>
    <property type="project" value="TreeGrafter"/>
</dbReference>
<keyword evidence="11" id="KW-0539">Nucleus</keyword>
<dbReference type="GO" id="GO:0141016">
    <property type="term" value="F:G/T mismatch-specific thymine-DNA glycosylase activity"/>
    <property type="evidence" value="ECO:0007669"/>
    <property type="project" value="UniProtKB-EC"/>
</dbReference>
<keyword evidence="9" id="KW-0804">Transcription</keyword>
<comment type="caution">
    <text evidence="20">The sequence shown here is derived from an EMBL/GenBank/DDBJ whole genome shotgun (WGS) entry which is preliminary data.</text>
</comment>
<gene>
    <name evidence="20" type="ORF">PLEPLA_LOCUS5673</name>
</gene>
<comment type="similarity">
    <text evidence="13">Belongs to the uracil-DNA glycosylase (UDG) superfamily. TDG/mug family.</text>
</comment>
<dbReference type="GO" id="GO:0005654">
    <property type="term" value="C:nucleoplasm"/>
    <property type="evidence" value="ECO:0007669"/>
    <property type="project" value="UniProtKB-ARBA"/>
</dbReference>
<dbReference type="PANTHER" id="PTHR12159:SF11">
    <property type="entry name" value="G_T MISMATCH-SPECIFIC THYMINE DNA GLYCOSYLASE"/>
    <property type="match status" value="1"/>
</dbReference>
<dbReference type="GO" id="GO:0032183">
    <property type="term" value="F:SUMO binding"/>
    <property type="evidence" value="ECO:0007669"/>
    <property type="project" value="UniProtKB-ARBA"/>
</dbReference>
<comment type="subcellular location">
    <subcellularLocation>
        <location evidence="1">Nucleus</location>
    </subcellularLocation>
</comment>
<dbReference type="GO" id="GO:0003677">
    <property type="term" value="F:DNA binding"/>
    <property type="evidence" value="ECO:0007669"/>
    <property type="project" value="UniProtKB-ARBA"/>
</dbReference>
<evidence type="ECO:0000256" key="2">
    <source>
        <dbReference type="ARBA" id="ARBA00022499"/>
    </source>
</evidence>
<evidence type="ECO:0000313" key="20">
    <source>
        <dbReference type="EMBL" id="CAB1417854.1"/>
    </source>
</evidence>
<evidence type="ECO:0000256" key="11">
    <source>
        <dbReference type="ARBA" id="ARBA00023242"/>
    </source>
</evidence>
<evidence type="ECO:0000256" key="5">
    <source>
        <dbReference type="ARBA" id="ARBA00022843"/>
    </source>
</evidence>
<evidence type="ECO:0000256" key="8">
    <source>
        <dbReference type="ARBA" id="ARBA00023159"/>
    </source>
</evidence>
<evidence type="ECO:0000256" key="3">
    <source>
        <dbReference type="ARBA" id="ARBA00022763"/>
    </source>
</evidence>
<dbReference type="Proteomes" id="UP001153269">
    <property type="component" value="Unassembled WGS sequence"/>
</dbReference>
<proteinExistence type="inferred from homology"/>
<evidence type="ECO:0000256" key="14">
    <source>
        <dbReference type="ARBA" id="ARBA00064519"/>
    </source>
</evidence>
<name>A0A9N7TTI8_PLEPL</name>
<dbReference type="InterPro" id="IPR005122">
    <property type="entry name" value="Uracil-DNA_glycosylase-like"/>
</dbReference>
<keyword evidence="10" id="KW-0234">DNA repair</keyword>
<evidence type="ECO:0000313" key="21">
    <source>
        <dbReference type="Proteomes" id="UP001153269"/>
    </source>
</evidence>
<keyword evidence="3" id="KW-0227">DNA damage</keyword>
<feature type="compositionally biased region" description="Polar residues" evidence="18">
    <location>
        <begin position="238"/>
        <end position="265"/>
    </location>
</feature>
<evidence type="ECO:0000256" key="10">
    <source>
        <dbReference type="ARBA" id="ARBA00023204"/>
    </source>
</evidence>
<dbReference type="GO" id="GO:0006285">
    <property type="term" value="P:base-excision repair, AP site formation"/>
    <property type="evidence" value="ECO:0007669"/>
    <property type="project" value="InterPro"/>
</dbReference>
<keyword evidence="8" id="KW-0010">Activator</keyword>